<keyword evidence="10" id="KW-0997">Cell inner membrane</keyword>
<feature type="domain" description="Major facilitator superfamily (MFS) profile" evidence="11">
    <location>
        <begin position="18"/>
        <end position="401"/>
    </location>
</feature>
<dbReference type="PROSITE" id="PS00216">
    <property type="entry name" value="SUGAR_TRANSPORT_1"/>
    <property type="match status" value="1"/>
</dbReference>
<evidence type="ECO:0000256" key="10">
    <source>
        <dbReference type="RuleBase" id="RU365088"/>
    </source>
</evidence>
<evidence type="ECO:0000256" key="1">
    <source>
        <dbReference type="ARBA" id="ARBA00003279"/>
    </source>
</evidence>
<feature type="transmembrane region" description="Helical" evidence="10">
    <location>
        <begin position="218"/>
        <end position="246"/>
    </location>
</feature>
<dbReference type="InterPro" id="IPR036259">
    <property type="entry name" value="MFS_trans_sf"/>
</dbReference>
<dbReference type="InterPro" id="IPR005829">
    <property type="entry name" value="Sugar_transporter_CS"/>
</dbReference>
<evidence type="ECO:0000256" key="6">
    <source>
        <dbReference type="ARBA" id="ARBA00022475"/>
    </source>
</evidence>
<evidence type="ECO:0000313" key="12">
    <source>
        <dbReference type="EMBL" id="MBO0333602.1"/>
    </source>
</evidence>
<evidence type="ECO:0000256" key="2">
    <source>
        <dbReference type="ARBA" id="ARBA00004651"/>
    </source>
</evidence>
<dbReference type="Gene3D" id="1.20.1720.10">
    <property type="entry name" value="Multidrug resistance protein D"/>
    <property type="match status" value="1"/>
</dbReference>
<feature type="transmembrane region" description="Helical" evidence="10">
    <location>
        <begin position="376"/>
        <end position="396"/>
    </location>
</feature>
<feature type="transmembrane region" description="Helical" evidence="10">
    <location>
        <begin position="342"/>
        <end position="364"/>
    </location>
</feature>
<feature type="transmembrane region" description="Helical" evidence="10">
    <location>
        <begin position="84"/>
        <end position="103"/>
    </location>
</feature>
<keyword evidence="5 10" id="KW-0813">Transport</keyword>
<dbReference type="Proteomes" id="UP000664761">
    <property type="component" value="Unassembled WGS sequence"/>
</dbReference>
<dbReference type="PROSITE" id="PS50850">
    <property type="entry name" value="MFS"/>
    <property type="match status" value="1"/>
</dbReference>
<evidence type="ECO:0000256" key="7">
    <source>
        <dbReference type="ARBA" id="ARBA00022692"/>
    </source>
</evidence>
<dbReference type="InterPro" id="IPR001958">
    <property type="entry name" value="Tet-R_TetA/multi-R_MdtG-like"/>
</dbReference>
<evidence type="ECO:0000256" key="3">
    <source>
        <dbReference type="ARBA" id="ARBA00006236"/>
    </source>
</evidence>
<evidence type="ECO:0000256" key="9">
    <source>
        <dbReference type="ARBA" id="ARBA00023136"/>
    </source>
</evidence>
<keyword evidence="7 10" id="KW-0812">Transmembrane</keyword>
<feature type="transmembrane region" description="Helical" evidence="10">
    <location>
        <begin position="51"/>
        <end position="72"/>
    </location>
</feature>
<dbReference type="NCBIfam" id="TIGR00710">
    <property type="entry name" value="efflux_Bcr_CflA"/>
    <property type="match status" value="1"/>
</dbReference>
<comment type="similarity">
    <text evidence="4">Belongs to the major facilitator superfamily. TCR/Tet family.</text>
</comment>
<feature type="transmembrane region" description="Helical" evidence="10">
    <location>
        <begin position="109"/>
        <end position="129"/>
    </location>
</feature>
<keyword evidence="9 10" id="KW-0472">Membrane</keyword>
<comment type="subcellular location">
    <subcellularLocation>
        <location evidence="10">Cell inner membrane</location>
        <topology evidence="10">Multi-pass membrane protein</topology>
    </subcellularLocation>
    <subcellularLocation>
        <location evidence="2">Cell membrane</location>
        <topology evidence="2">Multi-pass membrane protein</topology>
    </subcellularLocation>
</comment>
<dbReference type="PRINTS" id="PR01035">
    <property type="entry name" value="TCRTETA"/>
</dbReference>
<accession>A0ABS3F5H3</accession>
<dbReference type="RefSeq" id="WP_207044113.1">
    <property type="nucleotide sequence ID" value="NZ_JAFLNC010000002.1"/>
</dbReference>
<evidence type="ECO:0000256" key="5">
    <source>
        <dbReference type="ARBA" id="ARBA00022448"/>
    </source>
</evidence>
<comment type="caution">
    <text evidence="10">Lacks conserved residue(s) required for the propagation of feature annotation.</text>
</comment>
<dbReference type="InterPro" id="IPR020846">
    <property type="entry name" value="MFS_dom"/>
</dbReference>
<keyword evidence="13" id="KW-1185">Reference proteome</keyword>
<dbReference type="Pfam" id="PF07690">
    <property type="entry name" value="MFS_1"/>
    <property type="match status" value="1"/>
</dbReference>
<organism evidence="12 13">
    <name type="scientific">Sneathiella sedimenti</name>
    <dbReference type="NCBI Taxonomy" id="2816034"/>
    <lineage>
        <taxon>Bacteria</taxon>
        <taxon>Pseudomonadati</taxon>
        <taxon>Pseudomonadota</taxon>
        <taxon>Alphaproteobacteria</taxon>
        <taxon>Sneathiellales</taxon>
        <taxon>Sneathiellaceae</taxon>
        <taxon>Sneathiella</taxon>
    </lineage>
</organism>
<feature type="transmembrane region" description="Helical" evidence="10">
    <location>
        <begin position="311"/>
        <end position="330"/>
    </location>
</feature>
<comment type="similarity">
    <text evidence="3 10">Belongs to the major facilitator superfamily. Bcr/CmlA family.</text>
</comment>
<feature type="transmembrane region" description="Helical" evidence="10">
    <location>
        <begin position="284"/>
        <end position="305"/>
    </location>
</feature>
<evidence type="ECO:0000313" key="13">
    <source>
        <dbReference type="Proteomes" id="UP000664761"/>
    </source>
</evidence>
<dbReference type="InterPro" id="IPR004812">
    <property type="entry name" value="Efflux_drug-R_Bcr/CmlA"/>
</dbReference>
<gene>
    <name evidence="12" type="ORF">J0X12_08260</name>
</gene>
<proteinExistence type="inferred from homology"/>
<feature type="transmembrane region" description="Helical" evidence="10">
    <location>
        <begin position="252"/>
        <end position="272"/>
    </location>
</feature>
<dbReference type="InterPro" id="IPR011701">
    <property type="entry name" value="MFS"/>
</dbReference>
<dbReference type="PANTHER" id="PTHR42718:SF9">
    <property type="entry name" value="MAJOR FACILITATOR SUPERFAMILY MULTIDRUG TRANSPORTER MFSC"/>
    <property type="match status" value="1"/>
</dbReference>
<evidence type="ECO:0000256" key="8">
    <source>
        <dbReference type="ARBA" id="ARBA00022989"/>
    </source>
</evidence>
<protein>
    <recommendedName>
        <fullName evidence="10">Bcr/CflA family efflux transporter</fullName>
    </recommendedName>
</protein>
<dbReference type="CDD" id="cd17320">
    <property type="entry name" value="MFS_MdfA_MDR_like"/>
    <property type="match status" value="1"/>
</dbReference>
<dbReference type="EMBL" id="JAFLNC010000002">
    <property type="protein sequence ID" value="MBO0333602.1"/>
    <property type="molecule type" value="Genomic_DNA"/>
</dbReference>
<comment type="function">
    <text evidence="1">Resistance to tetracycline by an active tetracycline efflux. This is an energy-dependent process that decreases the accumulation of the antibiotic in whole cells. This protein functions as a metal-tetracycline/H(+) antiporter.</text>
</comment>
<keyword evidence="6" id="KW-1003">Cell membrane</keyword>
<feature type="transmembrane region" description="Helical" evidence="10">
    <location>
        <begin position="169"/>
        <end position="189"/>
    </location>
</feature>
<name>A0ABS3F5H3_9PROT</name>
<evidence type="ECO:0000256" key="4">
    <source>
        <dbReference type="ARBA" id="ARBA00007520"/>
    </source>
</evidence>
<dbReference type="SUPFAM" id="SSF103473">
    <property type="entry name" value="MFS general substrate transporter"/>
    <property type="match status" value="1"/>
</dbReference>
<feature type="transmembrane region" description="Helical" evidence="10">
    <location>
        <begin position="141"/>
        <end position="163"/>
    </location>
</feature>
<keyword evidence="8 10" id="KW-1133">Transmembrane helix</keyword>
<dbReference type="PANTHER" id="PTHR42718">
    <property type="entry name" value="MAJOR FACILITATOR SUPERFAMILY MULTIDRUG TRANSPORTER MFSC"/>
    <property type="match status" value="1"/>
</dbReference>
<comment type="caution">
    <text evidence="12">The sequence shown here is derived from an EMBL/GenBank/DDBJ whole genome shotgun (WGS) entry which is preliminary data.</text>
</comment>
<reference evidence="12 13" key="1">
    <citation type="submission" date="2021-03" db="EMBL/GenBank/DDBJ databases">
        <title>Sneathiella sp. CAU 1612 isolated from Kang Won-do.</title>
        <authorList>
            <person name="Kim W."/>
        </authorList>
    </citation>
    <scope>NUCLEOTIDE SEQUENCE [LARGE SCALE GENOMIC DNA]</scope>
    <source>
        <strain evidence="12 13">CAU 1612</strain>
    </source>
</reference>
<evidence type="ECO:0000259" key="11">
    <source>
        <dbReference type="PROSITE" id="PS50850"/>
    </source>
</evidence>
<sequence>MQNNNENNMPLAATAPPRMITLVVFTALSTLSLNMFVPSLANMARDFEAEYALLTLAVAGYLGITAVLMLIIGPLSDRYGRRPVMLVALIIFVIASFVCTLATNVWVFLAFRVLQGTIIAGWAIALAVIRDTFQQKEAARRISLITMAMSIAPLLGPMLGGVLDELFGWRANFVTYTLFGVLALLLCWFDLGETNLSRSVNFRQQFKSYPLLLKSARYWGFAICMAFSNSGFYVFIAGVPLIAVVMLGLSPALLGVYMGTITIGFTCSTFLSSRLAHRVPLTSLILAGRFIAVIGALSSLLFFLAGMGNALTLFGPLILIGAGNGLTVPNANAGAMSIRPELAGSAVGLIGALAVGSGGALTALTGTLVSETSGAVPMLTLLLVITLISLVAGIHLKWLTLRGGHDD</sequence>